<proteinExistence type="predicted"/>
<protein>
    <submittedName>
        <fullName evidence="1">Uncharacterized protein</fullName>
    </submittedName>
</protein>
<name>D0W9J7_NEILA</name>
<dbReference type="EMBL" id="ACEQ02000012">
    <property type="protein sequence ID" value="EEZ75792.1"/>
    <property type="molecule type" value="Genomic_DNA"/>
</dbReference>
<accession>D0W9J7</accession>
<evidence type="ECO:0000313" key="1">
    <source>
        <dbReference type="EMBL" id="EEZ75792.1"/>
    </source>
</evidence>
<dbReference type="AlphaFoldDB" id="D0W9J7"/>
<sequence length="67" mass="8080">MPSERRKSAIITRLQINEMPFYHNDYYYQKTGKARCGKHRRGKLKEKSDYFLKLYLTRNSQLLKVPA</sequence>
<organism evidence="1 2">
    <name type="scientific">Neisseria lactamica ATCC 23970</name>
    <dbReference type="NCBI Taxonomy" id="546265"/>
    <lineage>
        <taxon>Bacteria</taxon>
        <taxon>Pseudomonadati</taxon>
        <taxon>Pseudomonadota</taxon>
        <taxon>Betaproteobacteria</taxon>
        <taxon>Neisseriales</taxon>
        <taxon>Neisseriaceae</taxon>
        <taxon>Neisseria</taxon>
    </lineage>
</organism>
<evidence type="ECO:0000313" key="2">
    <source>
        <dbReference type="Proteomes" id="UP000003843"/>
    </source>
</evidence>
<dbReference type="Proteomes" id="UP000003843">
    <property type="component" value="Unassembled WGS sequence"/>
</dbReference>
<gene>
    <name evidence="1" type="ORF">NEILACOT_04209</name>
</gene>
<comment type="caution">
    <text evidence="1">The sequence shown here is derived from an EMBL/GenBank/DDBJ whole genome shotgun (WGS) entry which is preliminary data.</text>
</comment>
<reference evidence="1 2" key="1">
    <citation type="submission" date="2009-10" db="EMBL/GenBank/DDBJ databases">
        <authorList>
            <person name="Weinstock G."/>
            <person name="Sodergren E."/>
            <person name="Clifton S."/>
            <person name="Fulton L."/>
            <person name="Fulton B."/>
            <person name="Courtney L."/>
            <person name="Fronick C."/>
            <person name="Harrison M."/>
            <person name="Strong C."/>
            <person name="Farmer C."/>
            <person name="Delahaunty K."/>
            <person name="Markovic C."/>
            <person name="Hall O."/>
            <person name="Minx P."/>
            <person name="Tomlinson C."/>
            <person name="Mitreva M."/>
            <person name="Nelson J."/>
            <person name="Hou S."/>
            <person name="Wollam A."/>
            <person name="Pepin K.H."/>
            <person name="Johnson M."/>
            <person name="Bhonagiri V."/>
            <person name="Nash W.E."/>
            <person name="Warren W."/>
            <person name="Chinwalla A."/>
            <person name="Mardis E.R."/>
            <person name="Wilson R.K."/>
        </authorList>
    </citation>
    <scope>NUCLEOTIDE SEQUENCE [LARGE SCALE GENOMIC DNA]</scope>
    <source>
        <strain evidence="1 2">ATCC 23970</strain>
    </source>
</reference>